<dbReference type="SUPFAM" id="SSF50475">
    <property type="entry name" value="FMN-binding split barrel"/>
    <property type="match status" value="1"/>
</dbReference>
<dbReference type="OrthoDB" id="8522at2157"/>
<protein>
    <submittedName>
        <fullName evidence="4">Conserved protein of DIM6/NTAB family</fullName>
    </submittedName>
</protein>
<evidence type="ECO:0000313" key="4">
    <source>
        <dbReference type="EMBL" id="AFZ71242.1"/>
    </source>
</evidence>
<gene>
    <name evidence="4" type="ordered locus">Calag_1544</name>
</gene>
<evidence type="ECO:0000256" key="2">
    <source>
        <dbReference type="ARBA" id="ARBA00023002"/>
    </source>
</evidence>
<dbReference type="InterPro" id="IPR002563">
    <property type="entry name" value="Flavin_Rdtase-like_dom"/>
</dbReference>
<keyword evidence="5" id="KW-1185">Reference proteome</keyword>
<dbReference type="Gene3D" id="2.30.110.10">
    <property type="entry name" value="Electron Transport, Fmn-binding Protein, Chain A"/>
    <property type="match status" value="1"/>
</dbReference>
<dbReference type="STRING" id="1056495.Calag_1544"/>
<dbReference type="PANTHER" id="PTHR30466:SF1">
    <property type="entry name" value="FMN REDUCTASE (NADH) RUTF"/>
    <property type="match status" value="1"/>
</dbReference>
<dbReference type="HOGENOM" id="CLU_059021_1_2_2"/>
<name>L0ADN2_CALLD</name>
<dbReference type="PANTHER" id="PTHR30466">
    <property type="entry name" value="FLAVIN REDUCTASE"/>
    <property type="match status" value="1"/>
</dbReference>
<dbReference type="InParanoid" id="L0ADN2"/>
<feature type="domain" description="Flavin reductase like" evidence="3">
    <location>
        <begin position="25"/>
        <end position="169"/>
    </location>
</feature>
<evidence type="ECO:0000259" key="3">
    <source>
        <dbReference type="SMART" id="SM00903"/>
    </source>
</evidence>
<dbReference type="SMART" id="SM00903">
    <property type="entry name" value="Flavin_Reduct"/>
    <property type="match status" value="1"/>
</dbReference>
<dbReference type="KEGG" id="clg:Calag_1544"/>
<dbReference type="InterPro" id="IPR050268">
    <property type="entry name" value="NADH-dep_flavin_reductase"/>
</dbReference>
<reference evidence="5" key="1">
    <citation type="submission" date="2012-03" db="EMBL/GenBank/DDBJ databases">
        <title>Complete genome of Caldisphaera lagunensis DSM 15908.</title>
        <authorList>
            <person name="Lucas S."/>
            <person name="Copeland A."/>
            <person name="Lapidus A."/>
            <person name="Glavina del Rio T."/>
            <person name="Dalin E."/>
            <person name="Tice H."/>
            <person name="Bruce D."/>
            <person name="Goodwin L."/>
            <person name="Pitluck S."/>
            <person name="Peters L."/>
            <person name="Mikhailova N."/>
            <person name="Teshima H."/>
            <person name="Kyrpides N."/>
            <person name="Mavromatis K."/>
            <person name="Ivanova N."/>
            <person name="Brettin T."/>
            <person name="Detter J.C."/>
            <person name="Han C."/>
            <person name="Larimer F."/>
            <person name="Land M."/>
            <person name="Hauser L."/>
            <person name="Markowitz V."/>
            <person name="Cheng J.-F."/>
            <person name="Hugenholtz P."/>
            <person name="Woyke T."/>
            <person name="Wu D."/>
            <person name="Spring S."/>
            <person name="Schroeder M."/>
            <person name="Brambilla E."/>
            <person name="Klenk H.-P."/>
            <person name="Eisen J.A."/>
        </authorList>
    </citation>
    <scope>NUCLEOTIDE SEQUENCE [LARGE SCALE GENOMIC DNA]</scope>
    <source>
        <strain evidence="5">DSM 15908 / JCM 11604 / IC-154</strain>
    </source>
</reference>
<proteinExistence type="predicted"/>
<keyword evidence="2" id="KW-0560">Oxidoreductase</keyword>
<evidence type="ECO:0000313" key="5">
    <source>
        <dbReference type="Proteomes" id="UP000010469"/>
    </source>
</evidence>
<dbReference type="AlphaFoldDB" id="L0ADN2"/>
<evidence type="ECO:0000256" key="1">
    <source>
        <dbReference type="ARBA" id="ARBA00001917"/>
    </source>
</evidence>
<dbReference type="Proteomes" id="UP000010469">
    <property type="component" value="Chromosome"/>
</dbReference>
<dbReference type="InterPro" id="IPR012349">
    <property type="entry name" value="Split_barrel_FMN-bd"/>
</dbReference>
<dbReference type="eggNOG" id="arCOG02017">
    <property type="taxonomic scope" value="Archaea"/>
</dbReference>
<dbReference type="Pfam" id="PF01613">
    <property type="entry name" value="Flavin_Reduct"/>
    <property type="match status" value="1"/>
</dbReference>
<accession>L0ADN2</accession>
<dbReference type="GO" id="GO:0042602">
    <property type="term" value="F:riboflavin reductase (NADPH) activity"/>
    <property type="evidence" value="ECO:0007669"/>
    <property type="project" value="TreeGrafter"/>
</dbReference>
<sequence>MFIKYLLQNNVGESLNEQDLLKLFMRQSAQQVYVVTAKYNNEYSAITVSSATSMSLDPPLMMIAIDKKSHNHDVLTKSDYFIITLLYHKDEEISKIMADKIDAKEKLQKTGYKETDYGPILNIERPYLILSRYKVYDAGDHSIILGKILDGKISNIDCPLVYYNRNYTTVKNC</sequence>
<dbReference type="GO" id="GO:0010181">
    <property type="term" value="F:FMN binding"/>
    <property type="evidence" value="ECO:0007669"/>
    <property type="project" value="InterPro"/>
</dbReference>
<dbReference type="EMBL" id="CP003378">
    <property type="protein sequence ID" value="AFZ71242.1"/>
    <property type="molecule type" value="Genomic_DNA"/>
</dbReference>
<comment type="cofactor">
    <cofactor evidence="1">
        <name>FMN</name>
        <dbReference type="ChEBI" id="CHEBI:58210"/>
    </cofactor>
</comment>
<organism evidence="4 5">
    <name type="scientific">Caldisphaera lagunensis (strain DSM 15908 / JCM 11604 / ANMR 0165 / IC-154)</name>
    <dbReference type="NCBI Taxonomy" id="1056495"/>
    <lineage>
        <taxon>Archaea</taxon>
        <taxon>Thermoproteota</taxon>
        <taxon>Thermoprotei</taxon>
        <taxon>Acidilobales</taxon>
        <taxon>Caldisphaeraceae</taxon>
        <taxon>Caldisphaera</taxon>
    </lineage>
</organism>